<dbReference type="AlphaFoldDB" id="E6N5P9"/>
<dbReference type="EMBL" id="BA000048">
    <property type="protein sequence ID" value="BAJ50415.1"/>
    <property type="molecule type" value="Genomic_DNA"/>
</dbReference>
<proteinExistence type="predicted"/>
<reference evidence="1 3" key="1">
    <citation type="journal article" date="2005" name="Environ. Microbiol.">
        <title>Genetic and functional properties of uncultivated thermophilic crenarchaeotes from a subsurface gold mine as revealed by analysis of genome fragments.</title>
        <authorList>
            <person name="Nunoura T."/>
            <person name="Hirayama H."/>
            <person name="Takami H."/>
            <person name="Oida H."/>
            <person name="Nishi S."/>
            <person name="Shimamura S."/>
            <person name="Suzuki Y."/>
            <person name="Inagaki F."/>
            <person name="Takai K."/>
            <person name="Nealson K.H."/>
            <person name="Horikoshi K."/>
        </authorList>
    </citation>
    <scope>NUCLEOTIDE SEQUENCE [LARGE SCALE GENOMIC DNA]</scope>
</reference>
<name>E6N5P9_CALS0</name>
<accession>E6N5P9</accession>
<protein>
    <recommendedName>
        <fullName evidence="4">CopG family transcriptional regulator</fullName>
    </recommendedName>
</protein>
<dbReference type="Proteomes" id="UP000008120">
    <property type="component" value="Chromosome"/>
</dbReference>
<organism evidence="1 3">
    <name type="scientific">Caldiarchaeum subterraneum</name>
    <dbReference type="NCBI Taxonomy" id="311458"/>
    <lineage>
        <taxon>Archaea</taxon>
        <taxon>Nitrososphaerota</taxon>
        <taxon>Candidatus Caldarchaeales</taxon>
        <taxon>Candidatus Caldarchaeaceae</taxon>
        <taxon>Candidatus Caldarchaeum</taxon>
    </lineage>
</organism>
<evidence type="ECO:0000313" key="2">
    <source>
        <dbReference type="EMBL" id="BAJ50415.1"/>
    </source>
</evidence>
<sequence length="80" mass="9275">MVSCLGKLVNVSVKVPEELRQLMRRVKVDWSEYIRGAIEAKVKEELAKEAAVKLDEIRSKAGVVPTEVIVRWLREEREKR</sequence>
<evidence type="ECO:0000313" key="1">
    <source>
        <dbReference type="EMBL" id="BAJ47618.1"/>
    </source>
</evidence>
<dbReference type="KEGG" id="csu:CSUB_C0555"/>
<reference evidence="1 3" key="2">
    <citation type="journal article" date="2011" name="Nucleic Acids Res.">
        <title>Insights into the evolution of Archaea and eukaryotic protein modifier systems revealed by the genome of a novel archaeal group.</title>
        <authorList>
            <person name="Nunoura T."/>
            <person name="Takaki Y."/>
            <person name="Kakuta J."/>
            <person name="Nishi S."/>
            <person name="Sugahara J."/>
            <person name="Kazama H."/>
            <person name="Chee G."/>
            <person name="Hattori M."/>
            <person name="Kanai A."/>
            <person name="Atomi H."/>
            <person name="Takai K."/>
            <person name="Takami H."/>
        </authorList>
    </citation>
    <scope>NUCLEOTIDE SEQUENCE [LARGE SCALE GENOMIC DNA]</scope>
</reference>
<evidence type="ECO:0000313" key="3">
    <source>
        <dbReference type="Proteomes" id="UP000008120"/>
    </source>
</evidence>
<dbReference type="EMBL" id="AP011842">
    <property type="protein sequence ID" value="BAJ47618.1"/>
    <property type="molecule type" value="Genomic_DNA"/>
</dbReference>
<evidence type="ECO:0008006" key="4">
    <source>
        <dbReference type="Google" id="ProtNLM"/>
    </source>
</evidence>
<gene>
    <name evidence="2" type="ORF">CSUB_C0555</name>
    <name evidence="1" type="ORF">HGMM_F15C06C22</name>
</gene>
<dbReference type="BioCyc" id="CCAL311458:G131R-565-MONOMER"/>